<organism evidence="2">
    <name type="scientific">Sesamum latifolium</name>
    <dbReference type="NCBI Taxonomy" id="2727402"/>
    <lineage>
        <taxon>Eukaryota</taxon>
        <taxon>Viridiplantae</taxon>
        <taxon>Streptophyta</taxon>
        <taxon>Embryophyta</taxon>
        <taxon>Tracheophyta</taxon>
        <taxon>Spermatophyta</taxon>
        <taxon>Magnoliopsida</taxon>
        <taxon>eudicotyledons</taxon>
        <taxon>Gunneridae</taxon>
        <taxon>Pentapetalae</taxon>
        <taxon>asterids</taxon>
        <taxon>lamiids</taxon>
        <taxon>Lamiales</taxon>
        <taxon>Pedaliaceae</taxon>
        <taxon>Sesamum</taxon>
    </lineage>
</organism>
<reference evidence="2" key="1">
    <citation type="submission" date="2020-06" db="EMBL/GenBank/DDBJ databases">
        <authorList>
            <person name="Li T."/>
            <person name="Hu X."/>
            <person name="Zhang T."/>
            <person name="Song X."/>
            <person name="Zhang H."/>
            <person name="Dai N."/>
            <person name="Sheng W."/>
            <person name="Hou X."/>
            <person name="Wei L."/>
        </authorList>
    </citation>
    <scope>NUCLEOTIDE SEQUENCE</scope>
    <source>
        <strain evidence="2">KEN1</strain>
        <tissue evidence="2">Leaf</tissue>
    </source>
</reference>
<accession>A0AAW2UTZ4</accession>
<name>A0AAW2UTZ4_9LAMI</name>
<proteinExistence type="predicted"/>
<comment type="caution">
    <text evidence="2">The sequence shown here is derived from an EMBL/GenBank/DDBJ whole genome shotgun (WGS) entry which is preliminary data.</text>
</comment>
<dbReference type="EMBL" id="JACGWN010000011">
    <property type="protein sequence ID" value="KAL0420488.1"/>
    <property type="molecule type" value="Genomic_DNA"/>
</dbReference>
<sequence length="263" mass="29897">MQARQYPFLDSDVSGIFYDLLEANLIDLPEMKWSEEAEWMDDPKYCKYHHLVGHTIQDCFVFKGKVMQLARQGKISPKAASAVTNAITIKSGYFDGNKDACKIAHGDDTASNEVHYSKRRIPLMLMTECPQLLSLTKICFLGLSLIIVLCSLLDVKAFYNMLLDRPWLHENVIVPSAWHQCFKYCPNGIVKKVLNGNKPFTEVESHFVNAKYYIEGAKKEKEVFPSEEPKLCGNQNTRKNGSSTIKVELSKDLTLPLTQIKLK</sequence>
<dbReference type="PANTHER" id="PTHR33437">
    <property type="entry name" value="OS06G0361200 PROTEIN"/>
    <property type="match status" value="1"/>
</dbReference>
<keyword evidence="1" id="KW-0812">Transmembrane</keyword>
<dbReference type="AlphaFoldDB" id="A0AAW2UTZ4"/>
<reference evidence="2" key="2">
    <citation type="journal article" date="2024" name="Plant">
        <title>Genomic evolution and insights into agronomic trait innovations of Sesamum species.</title>
        <authorList>
            <person name="Miao H."/>
            <person name="Wang L."/>
            <person name="Qu L."/>
            <person name="Liu H."/>
            <person name="Sun Y."/>
            <person name="Le M."/>
            <person name="Wang Q."/>
            <person name="Wei S."/>
            <person name="Zheng Y."/>
            <person name="Lin W."/>
            <person name="Duan Y."/>
            <person name="Cao H."/>
            <person name="Xiong S."/>
            <person name="Wang X."/>
            <person name="Wei L."/>
            <person name="Li C."/>
            <person name="Ma Q."/>
            <person name="Ju M."/>
            <person name="Zhao R."/>
            <person name="Li G."/>
            <person name="Mu C."/>
            <person name="Tian Q."/>
            <person name="Mei H."/>
            <person name="Zhang T."/>
            <person name="Gao T."/>
            <person name="Zhang H."/>
        </authorList>
    </citation>
    <scope>NUCLEOTIDE SEQUENCE</scope>
    <source>
        <strain evidence="2">KEN1</strain>
    </source>
</reference>
<feature type="transmembrane region" description="Helical" evidence="1">
    <location>
        <begin position="132"/>
        <end position="155"/>
    </location>
</feature>
<evidence type="ECO:0000256" key="1">
    <source>
        <dbReference type="SAM" id="Phobius"/>
    </source>
</evidence>
<keyword evidence="1" id="KW-1133">Transmembrane helix</keyword>
<protein>
    <submittedName>
        <fullName evidence="2">Uncharacterized protein</fullName>
    </submittedName>
</protein>
<keyword evidence="1" id="KW-0472">Membrane</keyword>
<dbReference type="PANTHER" id="PTHR33437:SF2">
    <property type="entry name" value="OS06G0361200 PROTEIN"/>
    <property type="match status" value="1"/>
</dbReference>
<evidence type="ECO:0000313" key="2">
    <source>
        <dbReference type="EMBL" id="KAL0420488.1"/>
    </source>
</evidence>
<gene>
    <name evidence="2" type="ORF">Slati_3071700</name>
</gene>